<comment type="caution">
    <text evidence="5">The sequence shown here is derived from an EMBL/GenBank/DDBJ whole genome shotgun (WGS) entry which is preliminary data.</text>
</comment>
<dbReference type="AlphaFoldDB" id="A0A9P6HLH9"/>
<evidence type="ECO:0000256" key="3">
    <source>
        <dbReference type="ARBA" id="ARBA00022842"/>
    </source>
</evidence>
<proteinExistence type="inferred from homology"/>
<keyword evidence="3" id="KW-0460">Magnesium</keyword>
<dbReference type="EC" id="2.5.1.-" evidence="4"/>
<reference evidence="5" key="1">
    <citation type="journal article" date="2020" name="Nat. Commun.">
        <title>Large-scale genome sequencing of mycorrhizal fungi provides insights into the early evolution of symbiotic traits.</title>
        <authorList>
            <person name="Miyauchi S."/>
            <person name="Kiss E."/>
            <person name="Kuo A."/>
            <person name="Drula E."/>
            <person name="Kohler A."/>
            <person name="Sanchez-Garcia M."/>
            <person name="Morin E."/>
            <person name="Andreopoulos B."/>
            <person name="Barry K.W."/>
            <person name="Bonito G."/>
            <person name="Buee M."/>
            <person name="Carver A."/>
            <person name="Chen C."/>
            <person name="Cichocki N."/>
            <person name="Clum A."/>
            <person name="Culley D."/>
            <person name="Crous P.W."/>
            <person name="Fauchery L."/>
            <person name="Girlanda M."/>
            <person name="Hayes R.D."/>
            <person name="Keri Z."/>
            <person name="LaButti K."/>
            <person name="Lipzen A."/>
            <person name="Lombard V."/>
            <person name="Magnuson J."/>
            <person name="Maillard F."/>
            <person name="Murat C."/>
            <person name="Nolan M."/>
            <person name="Ohm R.A."/>
            <person name="Pangilinan J."/>
            <person name="Pereira M.F."/>
            <person name="Perotto S."/>
            <person name="Peter M."/>
            <person name="Pfister S."/>
            <person name="Riley R."/>
            <person name="Sitrit Y."/>
            <person name="Stielow J.B."/>
            <person name="Szollosi G."/>
            <person name="Zifcakova L."/>
            <person name="Stursova M."/>
            <person name="Spatafora J.W."/>
            <person name="Tedersoo L."/>
            <person name="Vaario L.M."/>
            <person name="Yamada A."/>
            <person name="Yan M."/>
            <person name="Wang P."/>
            <person name="Xu J."/>
            <person name="Bruns T."/>
            <person name="Baldrian P."/>
            <person name="Vilgalys R."/>
            <person name="Dunand C."/>
            <person name="Henrissat B."/>
            <person name="Grigoriev I.V."/>
            <person name="Hibbett D."/>
            <person name="Nagy L.G."/>
            <person name="Martin F.M."/>
        </authorList>
    </citation>
    <scope>NUCLEOTIDE SEQUENCE</scope>
    <source>
        <strain evidence="5">UH-Tt-Lm1</strain>
    </source>
</reference>
<protein>
    <recommendedName>
        <fullName evidence="4">Alkyl transferase</fullName>
        <ecNumber evidence="4">2.5.1.-</ecNumber>
    </recommendedName>
</protein>
<dbReference type="GO" id="GO:0005783">
    <property type="term" value="C:endoplasmic reticulum"/>
    <property type="evidence" value="ECO:0007669"/>
    <property type="project" value="TreeGrafter"/>
</dbReference>
<name>A0A9P6HLH9_9AGAM</name>
<accession>A0A9P6HLH9</accession>
<feature type="transmembrane region" description="Helical" evidence="4">
    <location>
        <begin position="264"/>
        <end position="284"/>
    </location>
</feature>
<evidence type="ECO:0000256" key="1">
    <source>
        <dbReference type="ARBA" id="ARBA00005432"/>
    </source>
</evidence>
<keyword evidence="4" id="KW-1133">Transmembrane helix</keyword>
<evidence type="ECO:0000256" key="2">
    <source>
        <dbReference type="ARBA" id="ARBA00022679"/>
    </source>
</evidence>
<evidence type="ECO:0000313" key="5">
    <source>
        <dbReference type="EMBL" id="KAF9789664.1"/>
    </source>
</evidence>
<dbReference type="GO" id="GO:0016020">
    <property type="term" value="C:membrane"/>
    <property type="evidence" value="ECO:0007669"/>
    <property type="project" value="TreeGrafter"/>
</dbReference>
<dbReference type="PANTHER" id="PTHR10291">
    <property type="entry name" value="DEHYDRODOLICHYL DIPHOSPHATE SYNTHASE FAMILY MEMBER"/>
    <property type="match status" value="1"/>
</dbReference>
<evidence type="ECO:0000313" key="6">
    <source>
        <dbReference type="Proteomes" id="UP000736335"/>
    </source>
</evidence>
<dbReference type="PANTHER" id="PTHR10291:SF43">
    <property type="entry name" value="DEHYDRODOLICHYL DIPHOSPHATE SYNTHASE COMPLEX SUBUNIT DHDDS"/>
    <property type="match status" value="1"/>
</dbReference>
<dbReference type="GO" id="GO:0045547">
    <property type="term" value="F:ditrans,polycis-polyprenyl diphosphate synthase [(2E,6E)-farnesyl diphosphate specific] activity"/>
    <property type="evidence" value="ECO:0007669"/>
    <property type="project" value="TreeGrafter"/>
</dbReference>
<dbReference type="Gene3D" id="3.40.1180.10">
    <property type="entry name" value="Decaprenyl diphosphate synthase-like"/>
    <property type="match status" value="1"/>
</dbReference>
<sequence length="289" mass="32871">MADLLNSAYDLVLSTFRWGVIKVLAIGPVPQHIAFIMDGNRRYARQRSMAIKEGHTNGFQALEKVVDVCLKLGVKCVTVFAFSIENFKRSEEEVAALMELAETKLLDFTKATLHRDGVRVNVLGRMEMLPESVQKSFRISQEMTKDNFKHVLNFCMPYTSQDEITTAVQSAVQEKVCARVTEGDIERYLMTTLGGSPPLNILIRSGGAKRLSDFLMWQASENVQLHFIPTYWPDIGFWDLFPIIMDYQTKVWSRQEGKCGSKRWASVGFECVALIVIVTLFASLTRWRI</sequence>
<dbReference type="CDD" id="cd00475">
    <property type="entry name" value="Cis_IPPS"/>
    <property type="match status" value="1"/>
</dbReference>
<organism evidence="5 6">
    <name type="scientific">Thelephora terrestris</name>
    <dbReference type="NCBI Taxonomy" id="56493"/>
    <lineage>
        <taxon>Eukaryota</taxon>
        <taxon>Fungi</taxon>
        <taxon>Dikarya</taxon>
        <taxon>Basidiomycota</taxon>
        <taxon>Agaricomycotina</taxon>
        <taxon>Agaricomycetes</taxon>
        <taxon>Thelephorales</taxon>
        <taxon>Thelephoraceae</taxon>
        <taxon>Thelephora</taxon>
    </lineage>
</organism>
<dbReference type="GO" id="GO:0016094">
    <property type="term" value="P:polyprenol biosynthetic process"/>
    <property type="evidence" value="ECO:0007669"/>
    <property type="project" value="TreeGrafter"/>
</dbReference>
<dbReference type="OrthoDB" id="4173905at2759"/>
<dbReference type="HAMAP" id="MF_01139">
    <property type="entry name" value="ISPT"/>
    <property type="match status" value="1"/>
</dbReference>
<dbReference type="FunFam" id="3.40.1180.10:FF:000005">
    <property type="entry name" value="Alkyl transferase"/>
    <property type="match status" value="1"/>
</dbReference>
<keyword evidence="4" id="KW-0812">Transmembrane</keyword>
<comment type="similarity">
    <text evidence="1 4">Belongs to the UPP synthase family.</text>
</comment>
<keyword evidence="6" id="KW-1185">Reference proteome</keyword>
<dbReference type="SUPFAM" id="SSF64005">
    <property type="entry name" value="Undecaprenyl diphosphate synthase"/>
    <property type="match status" value="1"/>
</dbReference>
<keyword evidence="4" id="KW-0472">Membrane</keyword>
<dbReference type="InterPro" id="IPR036424">
    <property type="entry name" value="UPP_synth-like_sf"/>
</dbReference>
<evidence type="ECO:0000256" key="4">
    <source>
        <dbReference type="RuleBase" id="RU363018"/>
    </source>
</evidence>
<dbReference type="Pfam" id="PF01255">
    <property type="entry name" value="Prenyltransf"/>
    <property type="match status" value="1"/>
</dbReference>
<dbReference type="GO" id="GO:1904423">
    <property type="term" value="C:dehydrodolichyl diphosphate synthase complex"/>
    <property type="evidence" value="ECO:0007669"/>
    <property type="project" value="TreeGrafter"/>
</dbReference>
<dbReference type="EMBL" id="WIUZ02000003">
    <property type="protein sequence ID" value="KAF9789664.1"/>
    <property type="molecule type" value="Genomic_DNA"/>
</dbReference>
<dbReference type="NCBIfam" id="TIGR00055">
    <property type="entry name" value="uppS"/>
    <property type="match status" value="1"/>
</dbReference>
<dbReference type="InterPro" id="IPR001441">
    <property type="entry name" value="UPP_synth-like"/>
</dbReference>
<keyword evidence="2 4" id="KW-0808">Transferase</keyword>
<gene>
    <name evidence="5" type="ORF">BJ322DRAFT_550579</name>
</gene>
<dbReference type="GO" id="GO:0005811">
    <property type="term" value="C:lipid droplet"/>
    <property type="evidence" value="ECO:0007669"/>
    <property type="project" value="TreeGrafter"/>
</dbReference>
<reference evidence="5" key="2">
    <citation type="submission" date="2020-11" db="EMBL/GenBank/DDBJ databases">
        <authorList>
            <consortium name="DOE Joint Genome Institute"/>
            <person name="Kuo A."/>
            <person name="Miyauchi S."/>
            <person name="Kiss E."/>
            <person name="Drula E."/>
            <person name="Kohler A."/>
            <person name="Sanchez-Garcia M."/>
            <person name="Andreopoulos B."/>
            <person name="Barry K.W."/>
            <person name="Bonito G."/>
            <person name="Buee M."/>
            <person name="Carver A."/>
            <person name="Chen C."/>
            <person name="Cichocki N."/>
            <person name="Clum A."/>
            <person name="Culley D."/>
            <person name="Crous P.W."/>
            <person name="Fauchery L."/>
            <person name="Girlanda M."/>
            <person name="Hayes R."/>
            <person name="Keri Z."/>
            <person name="Labutti K."/>
            <person name="Lipzen A."/>
            <person name="Lombard V."/>
            <person name="Magnuson J."/>
            <person name="Maillard F."/>
            <person name="Morin E."/>
            <person name="Murat C."/>
            <person name="Nolan M."/>
            <person name="Ohm R."/>
            <person name="Pangilinan J."/>
            <person name="Pereira M."/>
            <person name="Perotto S."/>
            <person name="Peter M."/>
            <person name="Riley R."/>
            <person name="Sitrit Y."/>
            <person name="Stielow B."/>
            <person name="Szollosi G."/>
            <person name="Zifcakova L."/>
            <person name="Stursova M."/>
            <person name="Spatafora J.W."/>
            <person name="Tedersoo L."/>
            <person name="Vaario L.-M."/>
            <person name="Yamada A."/>
            <person name="Yan M."/>
            <person name="Wang P."/>
            <person name="Xu J."/>
            <person name="Bruns T."/>
            <person name="Baldrian P."/>
            <person name="Vilgalys R."/>
            <person name="Henrissat B."/>
            <person name="Grigoriev I.V."/>
            <person name="Hibbett D."/>
            <person name="Nagy L.G."/>
            <person name="Martin F.M."/>
        </authorList>
    </citation>
    <scope>NUCLEOTIDE SEQUENCE</scope>
    <source>
        <strain evidence="5">UH-Tt-Lm1</strain>
    </source>
</reference>
<dbReference type="Proteomes" id="UP000736335">
    <property type="component" value="Unassembled WGS sequence"/>
</dbReference>